<keyword evidence="2" id="KW-0808">Transferase</keyword>
<feature type="domain" description="Carbohydrate kinase PfkB" evidence="4">
    <location>
        <begin position="214"/>
        <end position="307"/>
    </location>
</feature>
<dbReference type="InterPro" id="IPR011611">
    <property type="entry name" value="PfkB_dom"/>
</dbReference>
<dbReference type="EMBL" id="JAAMPC010000007">
    <property type="protein sequence ID" value="KAG2303322.1"/>
    <property type="molecule type" value="Genomic_DNA"/>
</dbReference>
<proteinExistence type="inferred from homology"/>
<dbReference type="Gene3D" id="3.40.1190.20">
    <property type="match status" value="1"/>
</dbReference>
<evidence type="ECO:0000256" key="1">
    <source>
        <dbReference type="ARBA" id="ARBA00010688"/>
    </source>
</evidence>
<comment type="caution">
    <text evidence="5">The sequence shown here is derived from an EMBL/GenBank/DDBJ whole genome shotgun (WGS) entry which is preliminary data.</text>
</comment>
<dbReference type="PANTHER" id="PTHR43320:SF1">
    <property type="entry name" value="OS01G0105900 PROTEIN"/>
    <property type="match status" value="1"/>
</dbReference>
<dbReference type="InterPro" id="IPR029056">
    <property type="entry name" value="Ribokinase-like"/>
</dbReference>
<dbReference type="Pfam" id="PF00294">
    <property type="entry name" value="PfkB"/>
    <property type="match status" value="2"/>
</dbReference>
<comment type="similarity">
    <text evidence="1">Belongs to the carbohydrate kinase PfkB family.</text>
</comment>
<dbReference type="OrthoDB" id="415590at2759"/>
<evidence type="ECO:0000313" key="6">
    <source>
        <dbReference type="Proteomes" id="UP000886595"/>
    </source>
</evidence>
<evidence type="ECO:0000313" key="5">
    <source>
        <dbReference type="EMBL" id="KAG2303322.1"/>
    </source>
</evidence>
<dbReference type="SUPFAM" id="SSF53613">
    <property type="entry name" value="Ribokinase-like"/>
    <property type="match status" value="1"/>
</dbReference>
<reference evidence="5 6" key="1">
    <citation type="submission" date="2020-02" db="EMBL/GenBank/DDBJ databases">
        <authorList>
            <person name="Ma Q."/>
            <person name="Huang Y."/>
            <person name="Song X."/>
            <person name="Pei D."/>
        </authorList>
    </citation>
    <scope>NUCLEOTIDE SEQUENCE [LARGE SCALE GENOMIC DNA]</scope>
    <source>
        <strain evidence="5">Sxm20200214</strain>
        <tissue evidence="5">Leaf</tissue>
    </source>
</reference>
<dbReference type="AlphaFoldDB" id="A0A8X7SBM5"/>
<sequence>MVAEALPNSHEAAPVVVLGLQPAALIDNVAPVDWSLLDQISGDRGGSIPVQKDELEHILKELNTHITAAPLKKMAGGSVANTVRGLSVGFGVATGIIGAYGDDEQGQLFVSNMGFSGVSISRLRRKKGSTGQCVCLVDDSGNRTMRPCLSSAVKIQADELSKEDFTGSKWLVLRYAVINLEVIKAAIGFAKQEGLSVSLDLASFEIRAETASGVWGEQEAGPEAALEFLSRHCSWAVVTLGSKGCIAKHDKEVVQVPAIGETIATDATGAGDLFASGFLYGLIKGLPLEECCKMGSCSGGSVIRALGGEVTPENWQWMHKQLQLKNLPVPDIRN</sequence>
<protein>
    <recommendedName>
        <fullName evidence="4">Carbohydrate kinase PfkB domain-containing protein</fullName>
    </recommendedName>
</protein>
<dbReference type="GO" id="GO:0016301">
    <property type="term" value="F:kinase activity"/>
    <property type="evidence" value="ECO:0007669"/>
    <property type="project" value="UniProtKB-KW"/>
</dbReference>
<accession>A0A8X7SBM5</accession>
<keyword evidence="3" id="KW-0418">Kinase</keyword>
<evidence type="ECO:0000256" key="2">
    <source>
        <dbReference type="ARBA" id="ARBA00022679"/>
    </source>
</evidence>
<keyword evidence="6" id="KW-1185">Reference proteome</keyword>
<evidence type="ECO:0000256" key="3">
    <source>
        <dbReference type="ARBA" id="ARBA00022777"/>
    </source>
</evidence>
<dbReference type="CDD" id="cd01168">
    <property type="entry name" value="adenosine_kinase"/>
    <property type="match status" value="1"/>
</dbReference>
<dbReference type="InterPro" id="IPR052700">
    <property type="entry name" value="Carb_kinase_PfkB-like"/>
</dbReference>
<feature type="domain" description="Carbohydrate kinase PfkB" evidence="4">
    <location>
        <begin position="56"/>
        <end position="163"/>
    </location>
</feature>
<dbReference type="PANTHER" id="PTHR43320">
    <property type="entry name" value="SUGAR KINASE"/>
    <property type="match status" value="1"/>
</dbReference>
<gene>
    <name evidence="5" type="ORF">Bca52824_031973</name>
</gene>
<dbReference type="Proteomes" id="UP000886595">
    <property type="component" value="Unassembled WGS sequence"/>
</dbReference>
<name>A0A8X7SBM5_BRACI</name>
<organism evidence="5 6">
    <name type="scientific">Brassica carinata</name>
    <name type="common">Ethiopian mustard</name>
    <name type="synonym">Abyssinian cabbage</name>
    <dbReference type="NCBI Taxonomy" id="52824"/>
    <lineage>
        <taxon>Eukaryota</taxon>
        <taxon>Viridiplantae</taxon>
        <taxon>Streptophyta</taxon>
        <taxon>Embryophyta</taxon>
        <taxon>Tracheophyta</taxon>
        <taxon>Spermatophyta</taxon>
        <taxon>Magnoliopsida</taxon>
        <taxon>eudicotyledons</taxon>
        <taxon>Gunneridae</taxon>
        <taxon>Pentapetalae</taxon>
        <taxon>rosids</taxon>
        <taxon>malvids</taxon>
        <taxon>Brassicales</taxon>
        <taxon>Brassicaceae</taxon>
        <taxon>Brassiceae</taxon>
        <taxon>Brassica</taxon>
    </lineage>
</organism>
<evidence type="ECO:0000259" key="4">
    <source>
        <dbReference type="Pfam" id="PF00294"/>
    </source>
</evidence>